<accession>A0A5D6VGH1</accession>
<sequence length="324" mass="35496">MGLFDFLKKKNDEATPAPTTPPAAPGKPEAGTPETPAAAERKGPRYSRPQYTSPTATPAPVMPPMPVSPVPPMPPQPAFEPQNALEEALMRAANEPQFRPIFYQELLGHELIILPLPSEGRDSGEITIEPGSEVKLQMLNDNKLPVFSSLERVFEGGIVPEGVPYLRMRGFDFFNMVRGAECVLNPFSPVGKLLTNQELEDLLSGTLNEEGPQGLAPDTRVQLSQPAEYPTALAESIRKFSAAQPLVQAVYLAQMQVEGTPEPSRLLLGFQIEGEDASFLQEMGPFVQPYLQEGQLVDMMVLNPDPNDPLAGYFRQTEPVYQKA</sequence>
<feature type="domain" description="SseB protein N-terminal" evidence="2">
    <location>
        <begin position="85"/>
        <end position="200"/>
    </location>
</feature>
<dbReference type="Pfam" id="PF07179">
    <property type="entry name" value="SseB"/>
    <property type="match status" value="1"/>
</dbReference>
<feature type="domain" description="SseB protein C-terminal" evidence="3">
    <location>
        <begin position="218"/>
        <end position="323"/>
    </location>
</feature>
<evidence type="ECO:0000259" key="3">
    <source>
        <dbReference type="Pfam" id="PF14581"/>
    </source>
</evidence>
<feature type="compositionally biased region" description="Pro residues" evidence="1">
    <location>
        <begin position="60"/>
        <end position="78"/>
    </location>
</feature>
<evidence type="ECO:0000313" key="4">
    <source>
        <dbReference type="EMBL" id="TYZ14525.1"/>
    </source>
</evidence>
<comment type="caution">
    <text evidence="4">The sequence shown here is derived from an EMBL/GenBank/DDBJ whole genome shotgun (WGS) entry which is preliminary data.</text>
</comment>
<reference evidence="4 5" key="1">
    <citation type="submission" date="2019-08" db="EMBL/GenBank/DDBJ databases">
        <authorList>
            <person name="Seo M.-J."/>
        </authorList>
    </citation>
    <scope>NUCLEOTIDE SEQUENCE [LARGE SCALE GENOMIC DNA]</scope>
    <source>
        <strain evidence="4 5">KIGAM108</strain>
    </source>
</reference>
<dbReference type="Proteomes" id="UP000322791">
    <property type="component" value="Unassembled WGS sequence"/>
</dbReference>
<proteinExistence type="predicted"/>
<evidence type="ECO:0000256" key="1">
    <source>
        <dbReference type="SAM" id="MobiDB-lite"/>
    </source>
</evidence>
<keyword evidence="5" id="KW-1185">Reference proteome</keyword>
<name>A0A5D6VGH1_9BACT</name>
<evidence type="ECO:0000259" key="2">
    <source>
        <dbReference type="Pfam" id="PF07179"/>
    </source>
</evidence>
<evidence type="ECO:0000313" key="5">
    <source>
        <dbReference type="Proteomes" id="UP000322791"/>
    </source>
</evidence>
<feature type="compositionally biased region" description="Low complexity" evidence="1">
    <location>
        <begin position="26"/>
        <end position="38"/>
    </location>
</feature>
<dbReference type="AlphaFoldDB" id="A0A5D6VGH1"/>
<dbReference type="InterPro" id="IPR027945">
    <property type="entry name" value="SseB_C"/>
</dbReference>
<feature type="compositionally biased region" description="Basic and acidic residues" evidence="1">
    <location>
        <begin position="1"/>
        <end position="13"/>
    </location>
</feature>
<feature type="region of interest" description="Disordered" evidence="1">
    <location>
        <begin position="1"/>
        <end position="80"/>
    </location>
</feature>
<organism evidence="4 5">
    <name type="scientific">Hymenobacter lutimineralis</name>
    <dbReference type="NCBI Taxonomy" id="2606448"/>
    <lineage>
        <taxon>Bacteria</taxon>
        <taxon>Pseudomonadati</taxon>
        <taxon>Bacteroidota</taxon>
        <taxon>Cytophagia</taxon>
        <taxon>Cytophagales</taxon>
        <taxon>Hymenobacteraceae</taxon>
        <taxon>Hymenobacter</taxon>
    </lineage>
</organism>
<dbReference type="RefSeq" id="WP_149069307.1">
    <property type="nucleotide sequence ID" value="NZ_VTHL01000001.1"/>
</dbReference>
<evidence type="ECO:0008006" key="6">
    <source>
        <dbReference type="Google" id="ProtNLM"/>
    </source>
</evidence>
<dbReference type="Pfam" id="PF14581">
    <property type="entry name" value="SseB_C"/>
    <property type="match status" value="1"/>
</dbReference>
<gene>
    <name evidence="4" type="ORF">FY528_02010</name>
</gene>
<dbReference type="EMBL" id="VTHL01000001">
    <property type="protein sequence ID" value="TYZ14525.1"/>
    <property type="molecule type" value="Genomic_DNA"/>
</dbReference>
<dbReference type="InterPro" id="IPR009839">
    <property type="entry name" value="SseB_N"/>
</dbReference>
<protein>
    <recommendedName>
        <fullName evidence="6">Enhanced serine sensitivity protein SseB</fullName>
    </recommendedName>
</protein>